<feature type="compositionally biased region" description="Basic residues" evidence="1">
    <location>
        <begin position="193"/>
        <end position="203"/>
    </location>
</feature>
<keyword evidence="3" id="KW-1185">Reference proteome</keyword>
<gene>
    <name evidence="2" type="ORF">DVH24_019454</name>
</gene>
<comment type="caution">
    <text evidence="2">The sequence shown here is derived from an EMBL/GenBank/DDBJ whole genome shotgun (WGS) entry which is preliminary data.</text>
</comment>
<dbReference type="EMBL" id="RDQH01000340">
    <property type="protein sequence ID" value="RXH76566.1"/>
    <property type="molecule type" value="Genomic_DNA"/>
</dbReference>
<reference evidence="2 3" key="1">
    <citation type="submission" date="2018-10" db="EMBL/GenBank/DDBJ databases">
        <title>A high-quality apple genome assembly.</title>
        <authorList>
            <person name="Hu J."/>
        </authorList>
    </citation>
    <scope>NUCLEOTIDE SEQUENCE [LARGE SCALE GENOMIC DNA]</scope>
    <source>
        <strain evidence="3">cv. HFTH1</strain>
        <tissue evidence="2">Young leaf</tissue>
    </source>
</reference>
<organism evidence="2 3">
    <name type="scientific">Malus domestica</name>
    <name type="common">Apple</name>
    <name type="synonym">Pyrus malus</name>
    <dbReference type="NCBI Taxonomy" id="3750"/>
    <lineage>
        <taxon>Eukaryota</taxon>
        <taxon>Viridiplantae</taxon>
        <taxon>Streptophyta</taxon>
        <taxon>Embryophyta</taxon>
        <taxon>Tracheophyta</taxon>
        <taxon>Spermatophyta</taxon>
        <taxon>Magnoliopsida</taxon>
        <taxon>eudicotyledons</taxon>
        <taxon>Gunneridae</taxon>
        <taxon>Pentapetalae</taxon>
        <taxon>rosids</taxon>
        <taxon>fabids</taxon>
        <taxon>Rosales</taxon>
        <taxon>Rosaceae</taxon>
        <taxon>Amygdaloideae</taxon>
        <taxon>Maleae</taxon>
        <taxon>Malus</taxon>
    </lineage>
</organism>
<dbReference type="AlphaFoldDB" id="A0A498HYW8"/>
<protein>
    <recommendedName>
        <fullName evidence="4">Retrotransposon gag domain-containing protein</fullName>
    </recommendedName>
</protein>
<dbReference type="PANTHER" id="PTHR47592">
    <property type="entry name" value="PBF68 PROTEIN"/>
    <property type="match status" value="1"/>
</dbReference>
<feature type="compositionally biased region" description="Basic and acidic residues" evidence="1">
    <location>
        <begin position="167"/>
        <end position="179"/>
    </location>
</feature>
<name>A0A498HYW8_MALDO</name>
<dbReference type="Pfam" id="PF14223">
    <property type="entry name" value="Retrotran_gag_2"/>
    <property type="match status" value="1"/>
</dbReference>
<evidence type="ECO:0008006" key="4">
    <source>
        <dbReference type="Google" id="ProtNLM"/>
    </source>
</evidence>
<accession>A0A498HYW8</accession>
<feature type="region of interest" description="Disordered" evidence="1">
    <location>
        <begin position="167"/>
        <end position="203"/>
    </location>
</feature>
<dbReference type="PANTHER" id="PTHR47592:SF27">
    <property type="entry name" value="OS08G0421700 PROTEIN"/>
    <property type="match status" value="1"/>
</dbReference>
<evidence type="ECO:0000313" key="3">
    <source>
        <dbReference type="Proteomes" id="UP000290289"/>
    </source>
</evidence>
<evidence type="ECO:0000313" key="2">
    <source>
        <dbReference type="EMBL" id="RXH76566.1"/>
    </source>
</evidence>
<proteinExistence type="predicted"/>
<sequence length="203" mass="23457">MASLEEANSVKPKKFSGHNFRLVSALEETQSNKDSSSKESSSKLTPELIEYHYHNRILSALYDVYHGTTSTAKELWETLEVEYGIVDAGMDRFTVSSSNDYKVVNNKSAGEQIHEYQELLRGFNEDFKVSYLIDKLPQSWNDFARTLRHKQGELTLVRVINSIRIEEKHRSSQKKETEKQTTVNLVENDTHKNGKKQKQVHHK</sequence>
<evidence type="ECO:0000256" key="1">
    <source>
        <dbReference type="SAM" id="MobiDB-lite"/>
    </source>
</evidence>
<dbReference type="Proteomes" id="UP000290289">
    <property type="component" value="Chromosome 14"/>
</dbReference>